<evidence type="ECO:0000256" key="1">
    <source>
        <dbReference type="ARBA" id="ARBA00005947"/>
    </source>
</evidence>
<proteinExistence type="inferred from homology"/>
<dbReference type="OrthoDB" id="9808367at2"/>
<dbReference type="GO" id="GO:0040029">
    <property type="term" value="P:epigenetic regulation of gene expression"/>
    <property type="evidence" value="ECO:0007669"/>
    <property type="project" value="TreeGrafter"/>
</dbReference>
<dbReference type="InterPro" id="IPR023801">
    <property type="entry name" value="His_deacetylse_dom"/>
</dbReference>
<dbReference type="EMBL" id="CP031700">
    <property type="protein sequence ID" value="QEY27173.1"/>
    <property type="molecule type" value="Genomic_DNA"/>
</dbReference>
<dbReference type="Pfam" id="PF00850">
    <property type="entry name" value="Hist_deacetyl"/>
    <property type="match status" value="1"/>
</dbReference>
<dbReference type="InterPro" id="IPR023696">
    <property type="entry name" value="Ureohydrolase_dom_sf"/>
</dbReference>
<organism evidence="3 4">
    <name type="scientific">Neisseria zalophi</name>
    <dbReference type="NCBI Taxonomy" id="640030"/>
    <lineage>
        <taxon>Bacteria</taxon>
        <taxon>Pseudomonadati</taxon>
        <taxon>Pseudomonadota</taxon>
        <taxon>Betaproteobacteria</taxon>
        <taxon>Neisseriales</taxon>
        <taxon>Neisseriaceae</taxon>
        <taxon>Neisseria</taxon>
    </lineage>
</organism>
<evidence type="ECO:0000313" key="4">
    <source>
        <dbReference type="Proteomes" id="UP000325713"/>
    </source>
</evidence>
<evidence type="ECO:0000259" key="2">
    <source>
        <dbReference type="Pfam" id="PF00850"/>
    </source>
</evidence>
<keyword evidence="4" id="KW-1185">Reference proteome</keyword>
<name>A0A5J6Q1E0_9NEIS</name>
<dbReference type="CDD" id="cd11599">
    <property type="entry name" value="HDAC_classII_2"/>
    <property type="match status" value="1"/>
</dbReference>
<feature type="domain" description="Histone deacetylase" evidence="2">
    <location>
        <begin position="39"/>
        <end position="324"/>
    </location>
</feature>
<dbReference type="Proteomes" id="UP000325713">
    <property type="component" value="Chromosome"/>
</dbReference>
<comment type="similarity">
    <text evidence="1">Belongs to the histone deacetylase family.</text>
</comment>
<dbReference type="AlphaFoldDB" id="A0A5J6Q1E0"/>
<accession>A0A5J6Q1E0</accession>
<dbReference type="InterPro" id="IPR000286">
    <property type="entry name" value="HDACs"/>
</dbReference>
<dbReference type="GO" id="GO:0004407">
    <property type="term" value="F:histone deacetylase activity"/>
    <property type="evidence" value="ECO:0007669"/>
    <property type="project" value="TreeGrafter"/>
</dbReference>
<dbReference type="RefSeq" id="WP_151051137.1">
    <property type="nucleotide sequence ID" value="NZ_CP031700.1"/>
</dbReference>
<evidence type="ECO:0000313" key="3">
    <source>
        <dbReference type="EMBL" id="QEY27173.1"/>
    </source>
</evidence>
<protein>
    <submittedName>
        <fullName evidence="3">Histone deacetylase family protein</fullName>
    </submittedName>
</protein>
<dbReference type="PANTHER" id="PTHR10625">
    <property type="entry name" value="HISTONE DEACETYLASE HDAC1-RELATED"/>
    <property type="match status" value="1"/>
</dbReference>
<dbReference type="Gene3D" id="3.40.800.20">
    <property type="entry name" value="Histone deacetylase domain"/>
    <property type="match status" value="1"/>
</dbReference>
<sequence>MNRIIRYMRSRLRHFIGKQAKPIWISHPIFTESSIDISHPESPQRIPAIEKELKKQGIWKTLQKIKAPEIEDSRLALVHPRKYLHFLESVQPRKGKIYRLDDDTVMGNQSLLSARYAAGAVVKAVDMVMKKDAFHAFCAVRPPGHHAQSDKAGGFCLLNNVAVGAMHAISRFRLQRVAVIDFDVHYGDGTAEIFKDDPRVLFLNCYQQDLYPFPPQCCDGDDAYCVNIPFLSQTGSSVFREAIRTHWLPKLKAFKPELILLSAGFDGHEHDETGRMNLNEADYAWLTDKIIQTASSCKGRIVSVLEGGYTLDSLAKSAAAHLHVLAGLGQPEYALQYERLLEDQATKSN</sequence>
<gene>
    <name evidence="3" type="ORF">D0T92_05990</name>
</gene>
<dbReference type="PRINTS" id="PR01270">
    <property type="entry name" value="HDASUPER"/>
</dbReference>
<dbReference type="PANTHER" id="PTHR10625:SF10">
    <property type="entry name" value="HISTONE DEACETYLASE HDAC1"/>
    <property type="match status" value="1"/>
</dbReference>
<dbReference type="SUPFAM" id="SSF52768">
    <property type="entry name" value="Arginase/deacetylase"/>
    <property type="match status" value="1"/>
</dbReference>
<dbReference type="KEGG" id="nzl:D0T92_05990"/>
<dbReference type="InterPro" id="IPR037138">
    <property type="entry name" value="His_deacetylse_dom_sf"/>
</dbReference>
<reference evidence="3 4" key="1">
    <citation type="submission" date="2018-08" db="EMBL/GenBank/DDBJ databases">
        <title>Neisseria zalophi ATCC BAA-2455 complete genome.</title>
        <authorList>
            <person name="Veseli I.A."/>
            <person name="Buttler R."/>
            <person name="Mascarenhas dos Santos A.C."/>
            <person name="Pombert J.-F."/>
        </authorList>
    </citation>
    <scope>NUCLEOTIDE SEQUENCE [LARGE SCALE GENOMIC DNA]</scope>
    <source>
        <strain evidence="3 4">ATCC BAA-2455</strain>
    </source>
</reference>